<dbReference type="SUPFAM" id="SSF56281">
    <property type="entry name" value="Metallo-hydrolase/oxidoreductase"/>
    <property type="match status" value="1"/>
</dbReference>
<evidence type="ECO:0000259" key="1">
    <source>
        <dbReference type="SMART" id="SM00849"/>
    </source>
</evidence>
<dbReference type="OrthoDB" id="9761531at2"/>
<dbReference type="Gene3D" id="3.60.15.10">
    <property type="entry name" value="Ribonuclease Z/Hydroxyacylglutathione hydrolase-like"/>
    <property type="match status" value="1"/>
</dbReference>
<dbReference type="InterPro" id="IPR001279">
    <property type="entry name" value="Metallo-B-lactamas"/>
</dbReference>
<dbReference type="PANTHER" id="PTHR23131">
    <property type="entry name" value="ENDORIBONUCLEASE LACTB2"/>
    <property type="match status" value="1"/>
</dbReference>
<accession>A0A399EH83</accession>
<dbReference type="InterPro" id="IPR036866">
    <property type="entry name" value="RibonucZ/Hydroxyglut_hydro"/>
</dbReference>
<dbReference type="SMART" id="SM00849">
    <property type="entry name" value="Lactamase_B"/>
    <property type="match status" value="1"/>
</dbReference>
<dbReference type="EMBL" id="QWKZ01000069">
    <property type="protein sequence ID" value="RIH83967.1"/>
    <property type="molecule type" value="Genomic_DNA"/>
</dbReference>
<name>A0A399EH83_9DEIN</name>
<dbReference type="PANTHER" id="PTHR23131:SF4">
    <property type="entry name" value="METALLO-BETA-LACTAMASE SUPERFAMILY POTEIN"/>
    <property type="match status" value="1"/>
</dbReference>
<dbReference type="InterPro" id="IPR048933">
    <property type="entry name" value="B_lactamase-like_C"/>
</dbReference>
<dbReference type="RefSeq" id="WP_119360591.1">
    <property type="nucleotide sequence ID" value="NZ_QWKZ01000069.1"/>
</dbReference>
<keyword evidence="3" id="KW-1185">Reference proteome</keyword>
<dbReference type="Gene3D" id="1.10.10.10">
    <property type="entry name" value="Winged helix-like DNA-binding domain superfamily/Winged helix DNA-binding domain"/>
    <property type="match status" value="1"/>
</dbReference>
<dbReference type="InterPro" id="IPR050662">
    <property type="entry name" value="Sec-metab_biosynth-thioest"/>
</dbReference>
<dbReference type="Pfam" id="PF21221">
    <property type="entry name" value="B_lactamase-like_C"/>
    <property type="match status" value="1"/>
</dbReference>
<dbReference type="InterPro" id="IPR036388">
    <property type="entry name" value="WH-like_DNA-bd_sf"/>
</dbReference>
<reference evidence="2 3" key="1">
    <citation type="submission" date="2018-08" db="EMBL/GenBank/DDBJ databases">
        <title>Meiothermus luteus KCTC 52599 genome sequencing project.</title>
        <authorList>
            <person name="Da Costa M.S."/>
            <person name="Albuquerque L."/>
            <person name="Raposo P."/>
            <person name="Froufe H.J.C."/>
            <person name="Barroso C.S."/>
            <person name="Egas C."/>
        </authorList>
    </citation>
    <scope>NUCLEOTIDE SEQUENCE [LARGE SCALE GENOMIC DNA]</scope>
    <source>
        <strain evidence="2 3">KCTC 52599</strain>
    </source>
</reference>
<evidence type="ECO:0000313" key="3">
    <source>
        <dbReference type="Proteomes" id="UP000265800"/>
    </source>
</evidence>
<comment type="caution">
    <text evidence="2">The sequence shown here is derived from an EMBL/GenBank/DDBJ whole genome shotgun (WGS) entry which is preliminary data.</text>
</comment>
<feature type="domain" description="Metallo-beta-lactamase" evidence="1">
    <location>
        <begin position="27"/>
        <end position="243"/>
    </location>
</feature>
<proteinExistence type="predicted"/>
<sequence length="329" mass="36611">MPQAHLSTEVAPGIYAIPVPIPYPFRYVNCYLLLPKPPSSGGAVLVDAALDTPEARGSLEAALKEHGLAWGDLEALLITHHHPDHYGLAGLIEAQGVPVYMLDVEKERGHVFWSEPERMHQAGMDHFRQHGITDGHLLGLEQEMAQTRSRVHPAQNPRTFREGERLELAGMSLRVVWTPGHADGHSMFLRETDGVLLAGDQILEKISPNIGRWAYAYPNPLAHYLRSLEKTAALGARLALPGHYRPIADIAGRVAELKAHHMERLGFLEGLLNDCPQTCWQLSLALFPGELTLAQRRFAWAETLAHLEYLVEAGRARWVNQDGVLGYLR</sequence>
<dbReference type="EC" id="3.1.2.6" evidence="2"/>
<protein>
    <submittedName>
        <fullName evidence="2">Hydroxyacylglutathione hydrolase GloC</fullName>
        <ecNumber evidence="2">3.1.2.6</ecNumber>
    </submittedName>
</protein>
<organism evidence="2 3">
    <name type="scientific">Meiothermus luteus</name>
    <dbReference type="NCBI Taxonomy" id="2026184"/>
    <lineage>
        <taxon>Bacteria</taxon>
        <taxon>Thermotogati</taxon>
        <taxon>Deinococcota</taxon>
        <taxon>Deinococci</taxon>
        <taxon>Thermales</taxon>
        <taxon>Thermaceae</taxon>
        <taxon>Meiothermus</taxon>
    </lineage>
</organism>
<evidence type="ECO:0000313" key="2">
    <source>
        <dbReference type="EMBL" id="RIH83967.1"/>
    </source>
</evidence>
<dbReference type="CDD" id="cd07725">
    <property type="entry name" value="TTHA1429-like_MBL-fold"/>
    <property type="match status" value="1"/>
</dbReference>
<dbReference type="Proteomes" id="UP000265800">
    <property type="component" value="Unassembled WGS sequence"/>
</dbReference>
<gene>
    <name evidence="2" type="primary">gloC_3</name>
    <name evidence="2" type="ORF">Mlute_02032</name>
</gene>
<dbReference type="GO" id="GO:0004416">
    <property type="term" value="F:hydroxyacylglutathione hydrolase activity"/>
    <property type="evidence" value="ECO:0007669"/>
    <property type="project" value="UniProtKB-EC"/>
</dbReference>
<dbReference type="Pfam" id="PF00753">
    <property type="entry name" value="Lactamase_B"/>
    <property type="match status" value="1"/>
</dbReference>
<keyword evidence="2" id="KW-0378">Hydrolase</keyword>
<dbReference type="AlphaFoldDB" id="A0A399EH83"/>